<keyword evidence="2" id="KW-1185">Reference proteome</keyword>
<accession>A0AA51UIA8</accession>
<proteinExistence type="predicted"/>
<evidence type="ECO:0000313" key="1">
    <source>
        <dbReference type="EMBL" id="WMW22642.1"/>
    </source>
</evidence>
<reference evidence="1" key="1">
    <citation type="submission" date="2023-08" db="EMBL/GenBank/DDBJ databases">
        <title>Methanolobus mangrovi sp. nov. and Methanolobus sediminis sp. nov, two novel methylotrophic methanogens isolated from mangrove sediments in China.</title>
        <authorList>
            <person name="Zhou J."/>
        </authorList>
    </citation>
    <scope>NUCLEOTIDE SEQUENCE</scope>
    <source>
        <strain evidence="1">FTZ2</strain>
    </source>
</reference>
<dbReference type="GeneID" id="84228907"/>
<evidence type="ECO:0000313" key="2">
    <source>
        <dbReference type="Proteomes" id="UP001183006"/>
    </source>
</evidence>
<name>A0AA51UIA8_9EURY</name>
<dbReference type="EMBL" id="CP133594">
    <property type="protein sequence ID" value="WMW22642.1"/>
    <property type="molecule type" value="Genomic_DNA"/>
</dbReference>
<organism evidence="1 2">
    <name type="scientific">Methanolobus mangrovi</name>
    <dbReference type="NCBI Taxonomy" id="3072977"/>
    <lineage>
        <taxon>Archaea</taxon>
        <taxon>Methanobacteriati</taxon>
        <taxon>Methanobacteriota</taxon>
        <taxon>Stenosarchaea group</taxon>
        <taxon>Methanomicrobia</taxon>
        <taxon>Methanosarcinales</taxon>
        <taxon>Methanosarcinaceae</taxon>
        <taxon>Methanolobus</taxon>
    </lineage>
</organism>
<gene>
    <name evidence="1" type="ORF">RE476_02160</name>
</gene>
<dbReference type="Proteomes" id="UP001183006">
    <property type="component" value="Chromosome"/>
</dbReference>
<dbReference type="RefSeq" id="WP_309308752.1">
    <property type="nucleotide sequence ID" value="NZ_CP133594.1"/>
</dbReference>
<protein>
    <submittedName>
        <fullName evidence="1">Uncharacterized protein</fullName>
    </submittedName>
</protein>
<dbReference type="AlphaFoldDB" id="A0AA51UIA8"/>
<sequence>MRNIKKHVNTCLNNVTDCNLQLVINGQFKETIDKEDLEFMRFMIGGMGAK</sequence>
<dbReference type="KEGG" id="mmav:RE476_02160"/>